<keyword evidence="1" id="KW-0479">Metal-binding</keyword>
<keyword evidence="1" id="KW-0862">Zinc</keyword>
<feature type="binding site" evidence="1">
    <location>
        <position position="262"/>
    </location>
    <ligand>
        <name>Zn(2+)</name>
        <dbReference type="ChEBI" id="CHEBI:29105"/>
        <note>catalytic</note>
    </ligand>
</feature>
<dbReference type="GO" id="GO:0006509">
    <property type="term" value="P:membrane protein ectodomain proteolysis"/>
    <property type="evidence" value="ECO:0007669"/>
    <property type="project" value="TreeGrafter"/>
</dbReference>
<dbReference type="PANTHER" id="PTHR11905:SF159">
    <property type="entry name" value="ADAM METALLOPROTEASE"/>
    <property type="match status" value="1"/>
</dbReference>
<dbReference type="PROSITE" id="PS50215">
    <property type="entry name" value="ADAM_MEPRO"/>
    <property type="match status" value="1"/>
</dbReference>
<dbReference type="Pfam" id="PF01421">
    <property type="entry name" value="Reprolysin"/>
    <property type="match status" value="1"/>
</dbReference>
<proteinExistence type="predicted"/>
<evidence type="ECO:0000256" key="1">
    <source>
        <dbReference type="PROSITE-ProRule" id="PRU00276"/>
    </source>
</evidence>
<dbReference type="AlphaFoldDB" id="A0A8S1HAS5"/>
<gene>
    <name evidence="3" type="ORF">CAUJ_LOCUS7527</name>
</gene>
<evidence type="ECO:0000313" key="3">
    <source>
        <dbReference type="EMBL" id="CAD6191608.1"/>
    </source>
</evidence>
<dbReference type="Gene3D" id="3.40.390.10">
    <property type="entry name" value="Collagenase (Catalytic Domain)"/>
    <property type="match status" value="1"/>
</dbReference>
<dbReference type="PANTHER" id="PTHR11905">
    <property type="entry name" value="ADAM A DISINTEGRIN AND METALLOPROTEASE DOMAIN"/>
    <property type="match status" value="1"/>
</dbReference>
<feature type="binding site" evidence="1">
    <location>
        <position position="258"/>
    </location>
    <ligand>
        <name>Zn(2+)</name>
        <dbReference type="ChEBI" id="CHEBI:29105"/>
        <note>catalytic</note>
    </ligand>
</feature>
<dbReference type="OrthoDB" id="10035764at2759"/>
<dbReference type="Proteomes" id="UP000835052">
    <property type="component" value="Unassembled WGS sequence"/>
</dbReference>
<protein>
    <recommendedName>
        <fullName evidence="2">Peptidase M12B domain-containing protein</fullName>
    </recommendedName>
</protein>
<evidence type="ECO:0000313" key="4">
    <source>
        <dbReference type="Proteomes" id="UP000835052"/>
    </source>
</evidence>
<comment type="caution">
    <text evidence="3">The sequence shown here is derived from an EMBL/GenBank/DDBJ whole genome shotgun (WGS) entry which is preliminary data.</text>
</comment>
<name>A0A8S1HAS5_9PELO</name>
<comment type="caution">
    <text evidence="1">Lacks conserved residue(s) required for the propagation of feature annotation.</text>
</comment>
<evidence type="ECO:0000259" key="2">
    <source>
        <dbReference type="PROSITE" id="PS50215"/>
    </source>
</evidence>
<feature type="binding site" evidence="1">
    <location>
        <position position="268"/>
    </location>
    <ligand>
        <name>Zn(2+)</name>
        <dbReference type="ChEBI" id="CHEBI:29105"/>
        <note>catalytic</note>
    </ligand>
</feature>
<dbReference type="InterPro" id="IPR024079">
    <property type="entry name" value="MetalloPept_cat_dom_sf"/>
</dbReference>
<dbReference type="SUPFAM" id="SSF55486">
    <property type="entry name" value="Metalloproteases ('zincins'), catalytic domain"/>
    <property type="match status" value="1"/>
</dbReference>
<feature type="active site" evidence="1">
    <location>
        <position position="259"/>
    </location>
</feature>
<reference evidence="3" key="1">
    <citation type="submission" date="2020-10" db="EMBL/GenBank/DDBJ databases">
        <authorList>
            <person name="Kikuchi T."/>
        </authorList>
    </citation>
    <scope>NUCLEOTIDE SEQUENCE</scope>
    <source>
        <strain evidence="3">NKZ352</strain>
    </source>
</reference>
<dbReference type="GO" id="GO:0046872">
    <property type="term" value="F:metal ion binding"/>
    <property type="evidence" value="ECO:0007669"/>
    <property type="project" value="UniProtKB-KW"/>
</dbReference>
<sequence>MAGGWTLPGCNLPLDGGSFRKTQMSFVKITKLLTCFILFTSTSSKLKFSKKSHEGKISFIRTQKYTNNSLPPLRSKLRAELSLDILMIADFSTYEDEKYSMKNIKFGKEILKLSLAGTLIAYREEDCPLWSSVAGIDLDSLSNSNETFNSTDTLYGNETVVQTSTLEDLESNFNNTDMTLSMDSKEAIDRLTSWIKLHAGYLPKHDHAILITKFDLLAPNGHSATQGMAYVGNICQLGDSSSVVEDIGASATALIAAHELGHSLGAVHDGAGEAPDCDSNDNFLMASAVSGSDRPQLFANSRTMSPCSVNAILNNFK</sequence>
<dbReference type="GO" id="GO:0004222">
    <property type="term" value="F:metalloendopeptidase activity"/>
    <property type="evidence" value="ECO:0007669"/>
    <property type="project" value="InterPro"/>
</dbReference>
<dbReference type="InterPro" id="IPR001590">
    <property type="entry name" value="Peptidase_M12B"/>
</dbReference>
<accession>A0A8S1HAS5</accession>
<keyword evidence="4" id="KW-1185">Reference proteome</keyword>
<organism evidence="3 4">
    <name type="scientific">Caenorhabditis auriculariae</name>
    <dbReference type="NCBI Taxonomy" id="2777116"/>
    <lineage>
        <taxon>Eukaryota</taxon>
        <taxon>Metazoa</taxon>
        <taxon>Ecdysozoa</taxon>
        <taxon>Nematoda</taxon>
        <taxon>Chromadorea</taxon>
        <taxon>Rhabditida</taxon>
        <taxon>Rhabditina</taxon>
        <taxon>Rhabditomorpha</taxon>
        <taxon>Rhabditoidea</taxon>
        <taxon>Rhabditidae</taxon>
        <taxon>Peloderinae</taxon>
        <taxon>Caenorhabditis</taxon>
    </lineage>
</organism>
<dbReference type="EMBL" id="CAJGYM010000022">
    <property type="protein sequence ID" value="CAD6191608.1"/>
    <property type="molecule type" value="Genomic_DNA"/>
</dbReference>
<feature type="domain" description="Peptidase M12B" evidence="2">
    <location>
        <begin position="146"/>
        <end position="317"/>
    </location>
</feature>